<name>A0A0M6WRE7_9FIRM</name>
<evidence type="ECO:0008006" key="5">
    <source>
        <dbReference type="Google" id="ProtNLM"/>
    </source>
</evidence>
<gene>
    <name evidence="3" type="ORF">T1815_22681</name>
</gene>
<accession>A0A0M6WRE7</accession>
<evidence type="ECO:0000313" key="3">
    <source>
        <dbReference type="EMBL" id="CRL40186.1"/>
    </source>
</evidence>
<organism evidence="3 4">
    <name type="scientific">Agathobacter rectalis</name>
    <dbReference type="NCBI Taxonomy" id="39491"/>
    <lineage>
        <taxon>Bacteria</taxon>
        <taxon>Bacillati</taxon>
        <taxon>Bacillota</taxon>
        <taxon>Clostridia</taxon>
        <taxon>Lachnospirales</taxon>
        <taxon>Lachnospiraceae</taxon>
        <taxon>Agathobacter</taxon>
    </lineage>
</organism>
<dbReference type="InterPro" id="IPR011089">
    <property type="entry name" value="GmrSD_C"/>
</dbReference>
<dbReference type="PANTHER" id="PTHR35149:SF1">
    <property type="entry name" value="DUF5655 DOMAIN-CONTAINING PROTEIN"/>
    <property type="match status" value="1"/>
</dbReference>
<dbReference type="AlphaFoldDB" id="A0A0M6WRE7"/>
<feature type="domain" description="GmrSD restriction endonucleases N-terminal" evidence="1">
    <location>
        <begin position="11"/>
        <end position="237"/>
    </location>
</feature>
<reference evidence="4" key="1">
    <citation type="submission" date="2015-05" db="EMBL/GenBank/DDBJ databases">
        <authorList>
            <consortium name="Pathogen Informatics"/>
        </authorList>
    </citation>
    <scope>NUCLEOTIDE SEQUENCE [LARGE SCALE GENOMIC DNA]</scope>
    <source>
        <strain evidence="4">T1-815</strain>
    </source>
</reference>
<dbReference type="RefSeq" id="WP_055062279.1">
    <property type="nucleotide sequence ID" value="NZ_CVRQ01000025.1"/>
</dbReference>
<dbReference type="PANTHER" id="PTHR35149">
    <property type="entry name" value="SLL5132 PROTEIN"/>
    <property type="match status" value="1"/>
</dbReference>
<proteinExistence type="predicted"/>
<keyword evidence="4" id="KW-1185">Reference proteome</keyword>
<protein>
    <recommendedName>
        <fullName evidence="5">DUF262 domain-containing protein</fullName>
    </recommendedName>
</protein>
<dbReference type="Proteomes" id="UP000049472">
    <property type="component" value="Unassembled WGS sequence"/>
</dbReference>
<evidence type="ECO:0000259" key="2">
    <source>
        <dbReference type="Pfam" id="PF07510"/>
    </source>
</evidence>
<dbReference type="Pfam" id="PF07510">
    <property type="entry name" value="GmrSD_C"/>
    <property type="match status" value="1"/>
</dbReference>
<evidence type="ECO:0000259" key="1">
    <source>
        <dbReference type="Pfam" id="PF03235"/>
    </source>
</evidence>
<dbReference type="Pfam" id="PF03235">
    <property type="entry name" value="GmrSD_N"/>
    <property type="match status" value="1"/>
</dbReference>
<sequence length="564" mass="66607">MSFDAHEEKIRKIFAGDAKFEIPRNQRKYVWKEKQWKELLGDILYIRRKQLVEKNEINHFLGTFVLQENENYYEIIDGQQRITTLLLILSAICAVFNEMESEEEHGQTRQYIVGNIGLKSQYCRMKNNSIPNIGVIIESVAEYRNNLISKSIIDTTLLERTGDGNKGVVSCFYYFYNYLKDNVEGIEELVAFRNIVLDMKVIHIASEDELDCYDIFEILNARGVDLEDGELLKNYIFKYAQPKYSIDRAKEIWNKIEKNMEECNGNMEQFLVHFVTYRFYKPTKDEGVFKIIKANTDKEKVDELLDALLGASEKYIWFYHPKQCKNKKLCEILEFFRLINHRQFRPLFMSIFEAYDKEKISENNINKIGTFLTNFSFGFTFVMGNNSNIIDSKIHLLSQNVYKNPTKESLEKIKTELMPYYPSYKEFKYSFLNIGFSNKNKKYKNSNNRKRMFYVLKTIEECKQETNELVCNISECNIEHIMNDSETNEVTSKIGNLLLLSEHINNNMGNASFNEKKEKMKRSKLQTVQNFLKYYGSKEEWTEELIGERTEALISLAYNEVWKV</sequence>
<feature type="domain" description="GmrSD restriction endonucleases C-terminal" evidence="2">
    <location>
        <begin position="439"/>
        <end position="554"/>
    </location>
</feature>
<evidence type="ECO:0000313" key="4">
    <source>
        <dbReference type="Proteomes" id="UP000049472"/>
    </source>
</evidence>
<dbReference type="EMBL" id="CVRQ01000025">
    <property type="protein sequence ID" value="CRL40186.1"/>
    <property type="molecule type" value="Genomic_DNA"/>
</dbReference>
<dbReference type="InterPro" id="IPR004919">
    <property type="entry name" value="GmrSD_N"/>
</dbReference>